<reference evidence="1" key="1">
    <citation type="submission" date="2018-05" db="EMBL/GenBank/DDBJ databases">
        <authorList>
            <person name="Lanie J.A."/>
            <person name="Ng W.-L."/>
            <person name="Kazmierczak K.M."/>
            <person name="Andrzejewski T.M."/>
            <person name="Davidsen T.M."/>
            <person name="Wayne K.J."/>
            <person name="Tettelin H."/>
            <person name="Glass J.I."/>
            <person name="Rusch D."/>
            <person name="Podicherti R."/>
            <person name="Tsui H.-C.T."/>
            <person name="Winkler M.E."/>
        </authorList>
    </citation>
    <scope>NUCLEOTIDE SEQUENCE</scope>
</reference>
<evidence type="ECO:0000313" key="1">
    <source>
        <dbReference type="EMBL" id="SVE24512.1"/>
    </source>
</evidence>
<proteinExistence type="predicted"/>
<organism evidence="1">
    <name type="scientific">marine metagenome</name>
    <dbReference type="NCBI Taxonomy" id="408172"/>
    <lineage>
        <taxon>unclassified sequences</taxon>
        <taxon>metagenomes</taxon>
        <taxon>ecological metagenomes</taxon>
    </lineage>
</organism>
<dbReference type="SUPFAM" id="SSF50494">
    <property type="entry name" value="Trypsin-like serine proteases"/>
    <property type="match status" value="1"/>
</dbReference>
<name>A0A383BX71_9ZZZZ</name>
<dbReference type="EMBL" id="UINC01203997">
    <property type="protein sequence ID" value="SVE24512.1"/>
    <property type="molecule type" value="Genomic_DNA"/>
</dbReference>
<feature type="non-terminal residue" evidence="1">
    <location>
        <position position="199"/>
    </location>
</feature>
<dbReference type="Pfam" id="PF13365">
    <property type="entry name" value="Trypsin_2"/>
    <property type="match status" value="1"/>
</dbReference>
<dbReference type="InterPro" id="IPR009003">
    <property type="entry name" value="Peptidase_S1_PA"/>
</dbReference>
<gene>
    <name evidence="1" type="ORF">METZ01_LOCUS477366</name>
</gene>
<protein>
    <recommendedName>
        <fullName evidence="2">Serine protease</fullName>
    </recommendedName>
</protein>
<sequence length="199" mass="22245">MLNQDQLHESVLYPVTRVRAEKAGGSGVLVYSQPDPKNENEYINIVLTCEHVISDCVKIRNEWDAVIKKDVKKDFIEECSIEVFDYAGSKISSANSTQATVIAYDKNHDLSAVRLHNTKSMPFVAKIMPKDKIDNLKLFDPVWVSGCSLLHDPFASDGTLTFLREIIEQKEYLMYNAPSIFGNSGGGVFEGKEGHFLGL</sequence>
<accession>A0A383BX71</accession>
<dbReference type="Gene3D" id="2.40.10.120">
    <property type="match status" value="1"/>
</dbReference>
<dbReference type="AlphaFoldDB" id="A0A383BX71"/>
<evidence type="ECO:0008006" key="2">
    <source>
        <dbReference type="Google" id="ProtNLM"/>
    </source>
</evidence>